<name>A0A8H7XU14_PSICU</name>
<sequence length="236" mass="27039">MELIRSRIRSLRHRYARLRSSIGTESQLLTVEQILDKLDETMHTSLISKIVNFELWGRLHLLWREDPEFKDIIYDADSPLRLIHGDIDVESLSDSGLSRRSTPQVNTTSKSVTRETSNSTNPTVVPERPSVGNYQTRIHISTTNLKRKRGHQSSFLAQSSNSVASSTSAAGATSEAHLERMEEMELKKRRIEEDLEAMRLRETELKLNHEYNMGKQQIIMKALRLLDVNLEAQKAT</sequence>
<feature type="compositionally biased region" description="Low complexity" evidence="1">
    <location>
        <begin position="153"/>
        <end position="175"/>
    </location>
</feature>
<evidence type="ECO:0000313" key="2">
    <source>
        <dbReference type="EMBL" id="KAG5165688.1"/>
    </source>
</evidence>
<feature type="region of interest" description="Disordered" evidence="1">
    <location>
        <begin position="149"/>
        <end position="179"/>
    </location>
</feature>
<accession>A0A8H7XU14</accession>
<feature type="region of interest" description="Disordered" evidence="1">
    <location>
        <begin position="93"/>
        <end position="133"/>
    </location>
</feature>
<organism evidence="2">
    <name type="scientific">Psilocybe cubensis</name>
    <name type="common">Psychedelic mushroom</name>
    <name type="synonym">Stropharia cubensis</name>
    <dbReference type="NCBI Taxonomy" id="181762"/>
    <lineage>
        <taxon>Eukaryota</taxon>
        <taxon>Fungi</taxon>
        <taxon>Dikarya</taxon>
        <taxon>Basidiomycota</taxon>
        <taxon>Agaricomycotina</taxon>
        <taxon>Agaricomycetes</taxon>
        <taxon>Agaricomycetidae</taxon>
        <taxon>Agaricales</taxon>
        <taxon>Agaricineae</taxon>
        <taxon>Strophariaceae</taxon>
        <taxon>Psilocybe</taxon>
    </lineage>
</organism>
<feature type="compositionally biased region" description="Polar residues" evidence="1">
    <location>
        <begin position="93"/>
        <end position="123"/>
    </location>
</feature>
<protein>
    <submittedName>
        <fullName evidence="2">Uncharacterized protein</fullName>
    </submittedName>
</protein>
<dbReference type="EMBL" id="JAFIQS010000009">
    <property type="protein sequence ID" value="KAG5165688.1"/>
    <property type="molecule type" value="Genomic_DNA"/>
</dbReference>
<dbReference type="AlphaFoldDB" id="A0A8H7XU14"/>
<evidence type="ECO:0000256" key="1">
    <source>
        <dbReference type="SAM" id="MobiDB-lite"/>
    </source>
</evidence>
<proteinExistence type="predicted"/>
<comment type="caution">
    <text evidence="2">The sequence shown here is derived from an EMBL/GenBank/DDBJ whole genome shotgun (WGS) entry which is preliminary data.</text>
</comment>
<gene>
    <name evidence="2" type="ORF">JR316_009271</name>
</gene>
<reference evidence="2" key="1">
    <citation type="submission" date="2021-02" db="EMBL/GenBank/DDBJ databases">
        <title>Psilocybe cubensis genome.</title>
        <authorList>
            <person name="Mckernan K.J."/>
            <person name="Crawford S."/>
            <person name="Trippe A."/>
            <person name="Kane L.T."/>
            <person name="Mclaughlin S."/>
        </authorList>
    </citation>
    <scope>NUCLEOTIDE SEQUENCE [LARGE SCALE GENOMIC DNA]</scope>
    <source>
        <strain evidence="2">MGC-MH-2018</strain>
    </source>
</reference>